<dbReference type="Gene3D" id="3.20.20.80">
    <property type="entry name" value="Glycosidases"/>
    <property type="match status" value="1"/>
</dbReference>
<dbReference type="InterPro" id="IPR008979">
    <property type="entry name" value="Galactose-bd-like_sf"/>
</dbReference>
<evidence type="ECO:0000313" key="1">
    <source>
        <dbReference type="EMBL" id="OGD69766.1"/>
    </source>
</evidence>
<dbReference type="SUPFAM" id="SSF49785">
    <property type="entry name" value="Galactose-binding domain-like"/>
    <property type="match status" value="1"/>
</dbReference>
<dbReference type="EMBL" id="MFAH01000074">
    <property type="protein sequence ID" value="OGD69766.1"/>
    <property type="molecule type" value="Genomic_DNA"/>
</dbReference>
<dbReference type="InterPro" id="IPR017853">
    <property type="entry name" value="GH"/>
</dbReference>
<dbReference type="Proteomes" id="UP000177390">
    <property type="component" value="Unassembled WGS sequence"/>
</dbReference>
<sequence>MRFERTAERMWVRVEQAATKTTVKVNQQVIGEHLGAWTPFEFEITKALGNENELEVICEDVSHVTGGFLPAVGIHWTGARRVVVKDCPTILRPSVASRASVEGTKLLVDGEPFRTRGILHWGLYPEHGGKPWPTEEQMRQEIRDVKALGFNLIKFCLWVPPGALLPALRRNGNVCLAGIPRLGQTNSRQKSDQRIRGTFPPRRTLRLGHSANINL</sequence>
<dbReference type="SUPFAM" id="SSF51445">
    <property type="entry name" value="(Trans)glycosidases"/>
    <property type="match status" value="1"/>
</dbReference>
<dbReference type="AlphaFoldDB" id="A0A1F5ER94"/>
<comment type="caution">
    <text evidence="1">The sequence shown here is derived from an EMBL/GenBank/DDBJ whole genome shotgun (WGS) entry which is preliminary data.</text>
</comment>
<protein>
    <recommendedName>
        <fullName evidence="3">Glycoside hydrolase family 2 immunoglobulin-like beta-sandwich domain-containing protein</fullName>
    </recommendedName>
</protein>
<accession>A0A1F5ER94</accession>
<reference evidence="1 2" key="1">
    <citation type="journal article" date="2016" name="Nat. Commun.">
        <title>Thousands of microbial genomes shed light on interconnected biogeochemical processes in an aquifer system.</title>
        <authorList>
            <person name="Anantharaman K."/>
            <person name="Brown C.T."/>
            <person name="Hug L.A."/>
            <person name="Sharon I."/>
            <person name="Castelle C.J."/>
            <person name="Probst A.J."/>
            <person name="Thomas B.C."/>
            <person name="Singh A."/>
            <person name="Wilkins M.J."/>
            <person name="Karaoz U."/>
            <person name="Brodie E.L."/>
            <person name="Williams K.H."/>
            <person name="Hubbard S.S."/>
            <person name="Banfield J.F."/>
        </authorList>
    </citation>
    <scope>NUCLEOTIDE SEQUENCE [LARGE SCALE GENOMIC DNA]</scope>
</reference>
<gene>
    <name evidence="1" type="ORF">A3D09_04400</name>
</gene>
<evidence type="ECO:0000313" key="2">
    <source>
        <dbReference type="Proteomes" id="UP000177390"/>
    </source>
</evidence>
<organism evidence="1 2">
    <name type="scientific">Candidatus Collierbacteria bacterium RIFCSPHIGHO2_02_FULL_49_10</name>
    <dbReference type="NCBI Taxonomy" id="1817723"/>
    <lineage>
        <taxon>Bacteria</taxon>
        <taxon>Candidatus Collieribacteriota</taxon>
    </lineage>
</organism>
<dbReference type="Gene3D" id="2.60.120.260">
    <property type="entry name" value="Galactose-binding domain-like"/>
    <property type="match status" value="1"/>
</dbReference>
<evidence type="ECO:0008006" key="3">
    <source>
        <dbReference type="Google" id="ProtNLM"/>
    </source>
</evidence>
<proteinExistence type="predicted"/>
<name>A0A1F5ER94_9BACT</name>